<feature type="transmembrane region" description="Helical" evidence="6">
    <location>
        <begin position="38"/>
        <end position="59"/>
    </location>
</feature>
<evidence type="ECO:0000256" key="5">
    <source>
        <dbReference type="ARBA" id="ARBA00023136"/>
    </source>
</evidence>
<dbReference type="GO" id="GO:0005886">
    <property type="term" value="C:plasma membrane"/>
    <property type="evidence" value="ECO:0007669"/>
    <property type="project" value="UniProtKB-SubCell"/>
</dbReference>
<feature type="transmembrane region" description="Helical" evidence="6">
    <location>
        <begin position="71"/>
        <end position="90"/>
    </location>
</feature>
<comment type="subcellular location">
    <subcellularLocation>
        <location evidence="1">Cell membrane</location>
        <topology evidence="1">Multi-pass membrane protein</topology>
    </subcellularLocation>
</comment>
<accession>A0A2M7FPR2</accession>
<evidence type="ECO:0000259" key="7">
    <source>
        <dbReference type="Pfam" id="PF00892"/>
    </source>
</evidence>
<dbReference type="EMBL" id="PFFO01000103">
    <property type="protein sequence ID" value="PIW07743.1"/>
    <property type="molecule type" value="Genomic_DNA"/>
</dbReference>
<protein>
    <recommendedName>
        <fullName evidence="7">EamA domain-containing protein</fullName>
    </recommendedName>
</protein>
<dbReference type="Proteomes" id="UP000230556">
    <property type="component" value="Unassembled WGS sequence"/>
</dbReference>
<sequence>MTKNRQHAYLALLIVSIIWGSAFPIVKPVFAYLTPLQYLYFRFLVAGLASLPIFLYFYLKIRPKVSKIIKLLIFELLGAAIPLLILYEGLAKTSALEASLIGATGPIFVVLGGIWFLHERENKKEWQGLALSLLGSL</sequence>
<keyword evidence="3 6" id="KW-0812">Transmembrane</keyword>
<evidence type="ECO:0000256" key="2">
    <source>
        <dbReference type="ARBA" id="ARBA00022475"/>
    </source>
</evidence>
<dbReference type="Pfam" id="PF00892">
    <property type="entry name" value="EamA"/>
    <property type="match status" value="1"/>
</dbReference>
<dbReference type="PANTHER" id="PTHR32322">
    <property type="entry name" value="INNER MEMBRANE TRANSPORTER"/>
    <property type="match status" value="1"/>
</dbReference>
<evidence type="ECO:0000313" key="8">
    <source>
        <dbReference type="EMBL" id="PIW07743.1"/>
    </source>
</evidence>
<evidence type="ECO:0000256" key="6">
    <source>
        <dbReference type="SAM" id="Phobius"/>
    </source>
</evidence>
<keyword evidence="4 6" id="KW-1133">Transmembrane helix</keyword>
<keyword evidence="2" id="KW-1003">Cell membrane</keyword>
<dbReference type="SUPFAM" id="SSF103481">
    <property type="entry name" value="Multidrug resistance efflux transporter EmrE"/>
    <property type="match status" value="1"/>
</dbReference>
<feature type="transmembrane region" description="Helical" evidence="6">
    <location>
        <begin position="96"/>
        <end position="117"/>
    </location>
</feature>
<evidence type="ECO:0000256" key="4">
    <source>
        <dbReference type="ARBA" id="ARBA00022989"/>
    </source>
</evidence>
<dbReference type="InterPro" id="IPR037185">
    <property type="entry name" value="EmrE-like"/>
</dbReference>
<dbReference type="PANTHER" id="PTHR32322:SF18">
    <property type="entry name" value="S-ADENOSYLMETHIONINE_S-ADENOSYLHOMOCYSTEINE TRANSPORTER"/>
    <property type="match status" value="1"/>
</dbReference>
<organism evidence="8 9">
    <name type="scientific">Candidatus Collierbacteria bacterium CG17_big_fil_post_rev_8_21_14_2_50_45_7</name>
    <dbReference type="NCBI Taxonomy" id="1974536"/>
    <lineage>
        <taxon>Bacteria</taxon>
        <taxon>Candidatus Collieribacteriota</taxon>
    </lineage>
</organism>
<keyword evidence="5 6" id="KW-0472">Membrane</keyword>
<evidence type="ECO:0000256" key="3">
    <source>
        <dbReference type="ARBA" id="ARBA00022692"/>
    </source>
</evidence>
<dbReference type="AlphaFoldDB" id="A0A2M7FPR2"/>
<evidence type="ECO:0000256" key="1">
    <source>
        <dbReference type="ARBA" id="ARBA00004651"/>
    </source>
</evidence>
<proteinExistence type="predicted"/>
<feature type="domain" description="EamA" evidence="7">
    <location>
        <begin position="8"/>
        <end position="136"/>
    </location>
</feature>
<dbReference type="InterPro" id="IPR050638">
    <property type="entry name" value="AA-Vitamin_Transporters"/>
</dbReference>
<comment type="caution">
    <text evidence="8">The sequence shown here is derived from an EMBL/GenBank/DDBJ whole genome shotgun (WGS) entry which is preliminary data.</text>
</comment>
<feature type="transmembrane region" description="Helical" evidence="6">
    <location>
        <begin position="7"/>
        <end position="26"/>
    </location>
</feature>
<name>A0A2M7FPR2_9BACT</name>
<feature type="non-terminal residue" evidence="8">
    <location>
        <position position="137"/>
    </location>
</feature>
<dbReference type="InterPro" id="IPR000620">
    <property type="entry name" value="EamA_dom"/>
</dbReference>
<evidence type="ECO:0000313" key="9">
    <source>
        <dbReference type="Proteomes" id="UP000230556"/>
    </source>
</evidence>
<gene>
    <name evidence="8" type="ORF">COW38_02360</name>
</gene>
<reference evidence="9" key="1">
    <citation type="submission" date="2017-09" db="EMBL/GenBank/DDBJ databases">
        <title>Depth-based differentiation of microbial function through sediment-hosted aquifers and enrichment of novel symbionts in the deep terrestrial subsurface.</title>
        <authorList>
            <person name="Probst A.J."/>
            <person name="Ladd B."/>
            <person name="Jarett J.K."/>
            <person name="Geller-Mcgrath D.E."/>
            <person name="Sieber C.M.K."/>
            <person name="Emerson J.B."/>
            <person name="Anantharaman K."/>
            <person name="Thomas B.C."/>
            <person name="Malmstrom R."/>
            <person name="Stieglmeier M."/>
            <person name="Klingl A."/>
            <person name="Woyke T."/>
            <person name="Ryan C.M."/>
            <person name="Banfield J.F."/>
        </authorList>
    </citation>
    <scope>NUCLEOTIDE SEQUENCE [LARGE SCALE GENOMIC DNA]</scope>
</reference>